<feature type="transmembrane region" description="Helical" evidence="2">
    <location>
        <begin position="476"/>
        <end position="495"/>
    </location>
</feature>
<keyword evidence="2" id="KW-0812">Transmembrane</keyword>
<feature type="transmembrane region" description="Helical" evidence="2">
    <location>
        <begin position="71"/>
        <end position="90"/>
    </location>
</feature>
<evidence type="ECO:0000313" key="4">
    <source>
        <dbReference type="Proteomes" id="UP001189429"/>
    </source>
</evidence>
<feature type="region of interest" description="Disordered" evidence="1">
    <location>
        <begin position="543"/>
        <end position="574"/>
    </location>
</feature>
<feature type="transmembrane region" description="Helical" evidence="2">
    <location>
        <begin position="439"/>
        <end position="456"/>
    </location>
</feature>
<accession>A0ABN9PF07</accession>
<dbReference type="PANTHER" id="PTHR31610">
    <property type="entry name" value="SLR0360 PROTEIN"/>
    <property type="match status" value="1"/>
</dbReference>
<feature type="transmembrane region" description="Helical" evidence="2">
    <location>
        <begin position="255"/>
        <end position="276"/>
    </location>
</feature>
<feature type="transmembrane region" description="Helical" evidence="2">
    <location>
        <begin position="410"/>
        <end position="432"/>
    </location>
</feature>
<name>A0ABN9PF07_9DINO</name>
<evidence type="ECO:0000256" key="2">
    <source>
        <dbReference type="SAM" id="Phobius"/>
    </source>
</evidence>
<keyword evidence="2" id="KW-1133">Transmembrane helix</keyword>
<comment type="caution">
    <text evidence="3">The sequence shown here is derived from an EMBL/GenBank/DDBJ whole genome shotgun (WGS) entry which is preliminary data.</text>
</comment>
<feature type="compositionally biased region" description="Basic and acidic residues" evidence="1">
    <location>
        <begin position="547"/>
        <end position="558"/>
    </location>
</feature>
<dbReference type="Proteomes" id="UP001189429">
    <property type="component" value="Unassembled WGS sequence"/>
</dbReference>
<keyword evidence="4" id="KW-1185">Reference proteome</keyword>
<evidence type="ECO:0000256" key="1">
    <source>
        <dbReference type="SAM" id="MobiDB-lite"/>
    </source>
</evidence>
<dbReference type="EMBL" id="CAUYUJ010000295">
    <property type="protein sequence ID" value="CAK0789743.1"/>
    <property type="molecule type" value="Genomic_DNA"/>
</dbReference>
<organism evidence="3 4">
    <name type="scientific">Prorocentrum cordatum</name>
    <dbReference type="NCBI Taxonomy" id="2364126"/>
    <lineage>
        <taxon>Eukaryota</taxon>
        <taxon>Sar</taxon>
        <taxon>Alveolata</taxon>
        <taxon>Dinophyceae</taxon>
        <taxon>Prorocentrales</taxon>
        <taxon>Prorocentraceae</taxon>
        <taxon>Prorocentrum</taxon>
    </lineage>
</organism>
<dbReference type="PANTHER" id="PTHR31610:SF0">
    <property type="entry name" value="SLC26A_SULP TRANSPORTER DOMAIN-CONTAINING PROTEIN"/>
    <property type="match status" value="1"/>
</dbReference>
<feature type="transmembrane region" description="Helical" evidence="2">
    <location>
        <begin position="188"/>
        <end position="206"/>
    </location>
</feature>
<reference evidence="3" key="1">
    <citation type="submission" date="2023-10" db="EMBL/GenBank/DDBJ databases">
        <authorList>
            <person name="Chen Y."/>
            <person name="Shah S."/>
            <person name="Dougan E. K."/>
            <person name="Thang M."/>
            <person name="Chan C."/>
        </authorList>
    </citation>
    <scope>NUCLEOTIDE SEQUENCE [LARGE SCALE GENOMIC DNA]</scope>
</reference>
<keyword evidence="2" id="KW-0472">Membrane</keyword>
<feature type="transmembrane region" description="Helical" evidence="2">
    <location>
        <begin position="110"/>
        <end position="132"/>
    </location>
</feature>
<feature type="compositionally biased region" description="Low complexity" evidence="1">
    <location>
        <begin position="565"/>
        <end position="574"/>
    </location>
</feature>
<evidence type="ECO:0000313" key="3">
    <source>
        <dbReference type="EMBL" id="CAK0789743.1"/>
    </source>
</evidence>
<feature type="transmembrane region" description="Helical" evidence="2">
    <location>
        <begin position="161"/>
        <end position="181"/>
    </location>
</feature>
<feature type="transmembrane region" description="Helical" evidence="2">
    <location>
        <begin position="139"/>
        <end position="155"/>
    </location>
</feature>
<feature type="transmembrane region" description="Helical" evidence="2">
    <location>
        <begin position="31"/>
        <end position="50"/>
    </location>
</feature>
<sequence length="574" mass="62079">MAGEPPKKSKRAKGDEGVDTAQMNDFISGLIYGRILNGMCITMIFGNFYYAWMAIRMMRVDGRSDHMCMPYGVNTAAAFAFVYNIMAVAARDAKEAGMEWEEGINYAWKVTTVANLAAGFIAALVGFAGPAIMKVAPKPALLIALAGVGLTHLGIAQLMKVFAAGHLGFVPLATAVLGYFVGVKFYPIPNAVMIMLAGAFMGWVFSSGWPEDKVDKDGGTWESVKNAASIFRFYTPRLLDTQAFFEIPEVALENISVILPVAFVGAINTLVSVYNAHEAGDPYSVKETLVVDGCTTMVSALFGSPFGTCVFCSHKPLKRAGGTIYSILFFLQLRAVLLHVRYRAVLDGGRARPSVCHRADRAVHWARDQPGHVRQHRESAPPCSYHRTHMPAIADWANSQMPPGAGSPSLMALGYGSLLSAIILTAMVVFAINANFMQCSIWALVGAFLSTFGIVHQPRADLTFQNFTGTKGAFGVSQAAFMIGYLSLAAVFAVLGTSQRMGVSRVPKKKFDANEKETQEEIAMDMVRVNTQNEIWNALNDANPTMARDKSETIHESFEDGEGGSSSDDASSSD</sequence>
<proteinExistence type="predicted"/>
<protein>
    <submittedName>
        <fullName evidence="3">Uncharacterized protein</fullName>
    </submittedName>
</protein>
<gene>
    <name evidence="3" type="ORF">PCOR1329_LOCUS1226</name>
</gene>